<comment type="caution">
    <text evidence="6">The sequence shown here is derived from an EMBL/GenBank/DDBJ whole genome shotgun (WGS) entry which is preliminary data.</text>
</comment>
<dbReference type="InterPro" id="IPR050302">
    <property type="entry name" value="Rab_GAP_TBC_domain"/>
</dbReference>
<dbReference type="SUPFAM" id="SSF50729">
    <property type="entry name" value="PH domain-like"/>
    <property type="match status" value="1"/>
</dbReference>
<feature type="compositionally biased region" description="Polar residues" evidence="3">
    <location>
        <begin position="16"/>
        <end position="29"/>
    </location>
</feature>
<gene>
    <name evidence="6" type="primary">Rabgap1</name>
    <name evidence="6" type="ORF">Anas_11208</name>
</gene>
<dbReference type="Pfam" id="PF00640">
    <property type="entry name" value="PID"/>
    <property type="match status" value="1"/>
</dbReference>
<evidence type="ECO:0000313" key="6">
    <source>
        <dbReference type="EMBL" id="KAB7496317.1"/>
    </source>
</evidence>
<dbReference type="FunFam" id="1.10.472.80:FF:000027">
    <property type="entry name" value="GTPase activating protein (Evi5)"/>
    <property type="match status" value="1"/>
</dbReference>
<feature type="compositionally biased region" description="Polar residues" evidence="3">
    <location>
        <begin position="111"/>
        <end position="138"/>
    </location>
</feature>
<feature type="compositionally biased region" description="Basic and acidic residues" evidence="3">
    <location>
        <begin position="35"/>
        <end position="45"/>
    </location>
</feature>
<feature type="domain" description="PID" evidence="4">
    <location>
        <begin position="212"/>
        <end position="284"/>
    </location>
</feature>
<feature type="coiled-coil region" evidence="2">
    <location>
        <begin position="1019"/>
        <end position="1053"/>
    </location>
</feature>
<dbReference type="Gene3D" id="2.30.29.30">
    <property type="entry name" value="Pleckstrin-homology domain (PH domain)/Phosphotyrosine-binding domain (PTB)"/>
    <property type="match status" value="1"/>
</dbReference>
<dbReference type="GO" id="GO:0031267">
    <property type="term" value="F:small GTPase binding"/>
    <property type="evidence" value="ECO:0007669"/>
    <property type="project" value="TreeGrafter"/>
</dbReference>
<evidence type="ECO:0000313" key="7">
    <source>
        <dbReference type="Proteomes" id="UP000326759"/>
    </source>
</evidence>
<dbReference type="InterPro" id="IPR000195">
    <property type="entry name" value="Rab-GAP-TBC_dom"/>
</dbReference>
<sequence length="1139" mass="129184">MEDATSTSEEYEIIGSDSSSPTLVTNMATSACDVEVDHTSKENKNENQAGKVPSKASTPLEPMLKIANNGNLEDLKNELQEVLKEKSSSPSPTNSDQEKGNFVHNSKQESHISLQSIRPSFNQENDSELNTGKDNPNYHSLPRTDIDLDTEPTTGDYTIFNQVLYLGAAIINAPRSQNEIQKNMAIFNSQTQAQPIVVSLSIPSNSEGYVIVYDDSTETEMVRFKIHNIIFCARGDAGTPESCCFAFTSSQTSQGDSEQTTIFQCHVFRCQIPEAVARVIVTFVSAFHRVPPQQLTQRKEAPMSEHKDYHFDISLEIKEDDGKGNFNIVPRDKECFKLRSNIEKQITFTVMPGPNNDQVNDSEELVIERCFGLLVAHGRKVKHADMNLLEMTSMGNTNGEKRGYVTSGLWDPKDQVYMILNKETPKDMRVFMTVAIDLVIRGIQEPVRFIIETKVRVYPQTERFWYYSKKSLTHLFSLKLKQVETSPEGDPQYVVVSVDNLGEVERLRPSTLSLSINLSSLTSSTLSSLSAVGRSPSIASIETPGGEDDSDDDEPLLSGSGEVSKDCPEKELDLWRPVLLKWQLNPIQPVPKEVSSLVKRGIPEALRVLKLIYKKIILKECHCEQVILRDIHRTFPAHEFFRESGGGGQDALYKISRAYSVYDEEVSYCQGTSFLSAALLLHMPEEQAFCVLVKIMFEYKLRDLFKDSFEVLHLKFYQLDRLMEEHVPEIWAHFQEQCVESHMFASQWFLTLYTAKFPLFMVFLYLDIFLLLGMDSVFQVAIALLQMSKKELLNADFEGILKYFRVSLPKKYRNEETARQMIRMATSVKVKKLKKYEREYFALKEQEALKEDPRIRLEKENQRLLTEKMRLDRENDFLANKLTSSQITMQQTIDQLEDKLDTLIKEVKGLEISLHEAEDEKRRLLEESMQVKDMLKKEVEKGDAETLKNSAIINDYKSICSRLSERLDKEQAATAKALNEYKKKVSGCANCSELLSPACEVPKEEFFSSKTDEELTPQVKELEMELAKTKLALVESECKNQDLTHKLNAALNELHANKNTWLQKTLTSISSLKERTGSISGSVTPPSSGTPLQSAREPPPSHMPKEKEHSHSSLSNDEYTQSEMLSSAGLAYSELTLPH</sequence>
<dbReference type="InterPro" id="IPR006020">
    <property type="entry name" value="PTB/PI_dom"/>
</dbReference>
<name>A0A5N5SQQ3_9CRUS</name>
<dbReference type="InterPro" id="IPR022164">
    <property type="entry name" value="Kinesin-like"/>
</dbReference>
<keyword evidence="7" id="KW-1185">Reference proteome</keyword>
<feature type="compositionally biased region" description="Acidic residues" evidence="3">
    <location>
        <begin position="545"/>
        <end position="555"/>
    </location>
</feature>
<feature type="coiled-coil region" evidence="2">
    <location>
        <begin position="854"/>
        <end position="934"/>
    </location>
</feature>
<organism evidence="6 7">
    <name type="scientific">Armadillidium nasatum</name>
    <dbReference type="NCBI Taxonomy" id="96803"/>
    <lineage>
        <taxon>Eukaryota</taxon>
        <taxon>Metazoa</taxon>
        <taxon>Ecdysozoa</taxon>
        <taxon>Arthropoda</taxon>
        <taxon>Crustacea</taxon>
        <taxon>Multicrustacea</taxon>
        <taxon>Malacostraca</taxon>
        <taxon>Eumalacostraca</taxon>
        <taxon>Peracarida</taxon>
        <taxon>Isopoda</taxon>
        <taxon>Oniscidea</taxon>
        <taxon>Crinocheta</taxon>
        <taxon>Armadillidiidae</taxon>
        <taxon>Armadillidium</taxon>
    </lineage>
</organism>
<keyword evidence="2" id="KW-0175">Coiled coil</keyword>
<protein>
    <submittedName>
        <fullName evidence="6">Rab GTPase-activating protein 1</fullName>
    </submittedName>
</protein>
<feature type="compositionally biased region" description="Polar residues" evidence="3">
    <location>
        <begin position="1112"/>
        <end position="1125"/>
    </location>
</feature>
<feature type="region of interest" description="Disordered" evidence="3">
    <location>
        <begin position="1"/>
        <end position="66"/>
    </location>
</feature>
<evidence type="ECO:0000256" key="1">
    <source>
        <dbReference type="ARBA" id="ARBA00022468"/>
    </source>
</evidence>
<feature type="compositionally biased region" description="Basic and acidic residues" evidence="3">
    <location>
        <begin position="96"/>
        <end position="110"/>
    </location>
</feature>
<feature type="region of interest" description="Disordered" evidence="3">
    <location>
        <begin position="81"/>
        <end position="145"/>
    </location>
</feature>
<dbReference type="FunFam" id="1.10.8.270:FF:000001">
    <property type="entry name" value="TBC1 domain family member 1"/>
    <property type="match status" value="1"/>
</dbReference>
<dbReference type="Pfam" id="PF12473">
    <property type="entry name" value="DUF3694"/>
    <property type="match status" value="1"/>
</dbReference>
<evidence type="ECO:0000259" key="4">
    <source>
        <dbReference type="PROSITE" id="PS01179"/>
    </source>
</evidence>
<dbReference type="Pfam" id="PF23436">
    <property type="entry name" value="RabGap-TBC_2"/>
    <property type="match status" value="1"/>
</dbReference>
<feature type="compositionally biased region" description="Low complexity" evidence="3">
    <location>
        <begin position="1077"/>
        <end position="1091"/>
    </location>
</feature>
<dbReference type="SMART" id="SM00462">
    <property type="entry name" value="PTB"/>
    <property type="match status" value="1"/>
</dbReference>
<dbReference type="SMART" id="SM00164">
    <property type="entry name" value="TBC"/>
    <property type="match status" value="1"/>
</dbReference>
<feature type="region of interest" description="Disordered" evidence="3">
    <location>
        <begin position="1073"/>
        <end position="1139"/>
    </location>
</feature>
<dbReference type="PROSITE" id="PS50086">
    <property type="entry name" value="TBC_RABGAP"/>
    <property type="match status" value="1"/>
</dbReference>
<reference evidence="6 7" key="1">
    <citation type="journal article" date="2019" name="PLoS Biol.">
        <title>Sex chromosomes control vertical transmission of feminizing Wolbachia symbionts in an isopod.</title>
        <authorList>
            <person name="Becking T."/>
            <person name="Chebbi M.A."/>
            <person name="Giraud I."/>
            <person name="Moumen B."/>
            <person name="Laverre T."/>
            <person name="Caubet Y."/>
            <person name="Peccoud J."/>
            <person name="Gilbert C."/>
            <person name="Cordaux R."/>
        </authorList>
    </citation>
    <scope>NUCLEOTIDE SEQUENCE [LARGE SCALE GENOMIC DNA]</scope>
    <source>
        <strain evidence="6">ANa2</strain>
        <tissue evidence="6">Whole body excluding digestive tract and cuticle</tissue>
    </source>
</reference>
<dbReference type="GO" id="GO:0005096">
    <property type="term" value="F:GTPase activator activity"/>
    <property type="evidence" value="ECO:0007669"/>
    <property type="project" value="UniProtKB-KW"/>
</dbReference>
<evidence type="ECO:0000256" key="2">
    <source>
        <dbReference type="SAM" id="Coils"/>
    </source>
</evidence>
<dbReference type="InterPro" id="IPR035969">
    <property type="entry name" value="Rab-GAP_TBC_sf"/>
</dbReference>
<evidence type="ECO:0000259" key="5">
    <source>
        <dbReference type="PROSITE" id="PS50086"/>
    </source>
</evidence>
<dbReference type="EMBL" id="SEYY01021501">
    <property type="protein sequence ID" value="KAB7496317.1"/>
    <property type="molecule type" value="Genomic_DNA"/>
</dbReference>
<dbReference type="PANTHER" id="PTHR47219:SF9">
    <property type="entry name" value="GTPASE ACTIVATING PROTEIN AND CENTROSOME-ASSOCIATED, ISOFORM B"/>
    <property type="match status" value="1"/>
</dbReference>
<proteinExistence type="predicted"/>
<dbReference type="OrthoDB" id="295078at2759"/>
<dbReference type="PANTHER" id="PTHR47219">
    <property type="entry name" value="RAB GTPASE-ACTIVATING PROTEIN 1-LIKE"/>
    <property type="match status" value="1"/>
</dbReference>
<feature type="region of interest" description="Disordered" evidence="3">
    <location>
        <begin position="537"/>
        <end position="566"/>
    </location>
</feature>
<dbReference type="SUPFAM" id="SSF47923">
    <property type="entry name" value="Ypt/Rab-GAP domain of gyp1p"/>
    <property type="match status" value="2"/>
</dbReference>
<dbReference type="Gene3D" id="1.10.10.750">
    <property type="entry name" value="Ypt/Rab-GAP domain of gyp1p, domain 1"/>
    <property type="match status" value="1"/>
</dbReference>
<dbReference type="Proteomes" id="UP000326759">
    <property type="component" value="Unassembled WGS sequence"/>
</dbReference>
<dbReference type="AlphaFoldDB" id="A0A5N5SQQ3"/>
<feature type="domain" description="Rab-GAP TBC" evidence="5">
    <location>
        <begin position="601"/>
        <end position="773"/>
    </location>
</feature>
<dbReference type="PROSITE" id="PS01179">
    <property type="entry name" value="PID"/>
    <property type="match status" value="1"/>
</dbReference>
<keyword evidence="1" id="KW-0343">GTPase activation</keyword>
<dbReference type="InterPro" id="IPR011993">
    <property type="entry name" value="PH-like_dom_sf"/>
</dbReference>
<dbReference type="CDD" id="cd01211">
    <property type="entry name" value="PTB_Rab6GAP"/>
    <property type="match status" value="1"/>
</dbReference>
<dbReference type="Gene3D" id="1.10.472.80">
    <property type="entry name" value="Ypt/Rab-GAP domain of gyp1p, domain 3"/>
    <property type="match status" value="1"/>
</dbReference>
<accession>A0A5N5SQQ3</accession>
<dbReference type="Gene3D" id="1.10.8.270">
    <property type="entry name" value="putative rabgap domain of human tbc1 domain family member 14 like domains"/>
    <property type="match status" value="1"/>
</dbReference>
<evidence type="ECO:0000256" key="3">
    <source>
        <dbReference type="SAM" id="MobiDB-lite"/>
    </source>
</evidence>